<sequence>MNLLLHMCCGPCACYPVEKLRADGHQLTGYFFNPNIHPYKEFRRRLTTAEEFAQKVNLPLIVDNKYQLREFLQKALTIEKHTDGLNLDNRRCRMCYAWRLHEAALYAKEHGFDAFTSTLFVSPYQNHQMMKDVAEKISRAVDIPFYYEDFRPGYERGVDISLELELYRQPYCGCIFSEEERYSNSFKKKRRKKLKALHENQSVNKGNDNNEQSS</sequence>
<dbReference type="RefSeq" id="WP_303690603.1">
    <property type="nucleotide sequence ID" value="NZ_CAKMHU010000004.1"/>
</dbReference>
<dbReference type="HAMAP" id="MF_02089">
    <property type="entry name" value="QueH"/>
    <property type="match status" value="1"/>
</dbReference>
<keyword evidence="7 17" id="KW-0819">tRNA processing</keyword>
<evidence type="ECO:0000256" key="8">
    <source>
        <dbReference type="ARBA" id="ARBA00022723"/>
    </source>
</evidence>
<evidence type="ECO:0000256" key="1">
    <source>
        <dbReference type="ARBA" id="ARBA00002268"/>
    </source>
</evidence>
<feature type="region of interest" description="Disordered" evidence="18">
    <location>
        <begin position="194"/>
        <end position="214"/>
    </location>
</feature>
<keyword evidence="10 17" id="KW-0560">Oxidoreductase</keyword>
<protein>
    <recommendedName>
        <fullName evidence="5 17">Epoxyqueuosine reductase QueH</fullName>
        <ecNumber evidence="4 17">1.17.99.6</ecNumber>
    </recommendedName>
    <alternativeName>
        <fullName evidence="15 17">Queuosine biosynthesis protein QueH</fullName>
    </alternativeName>
</protein>
<evidence type="ECO:0000256" key="11">
    <source>
        <dbReference type="ARBA" id="ARBA00023004"/>
    </source>
</evidence>
<evidence type="ECO:0000256" key="7">
    <source>
        <dbReference type="ARBA" id="ARBA00022694"/>
    </source>
</evidence>
<feature type="binding site" evidence="17">
    <location>
        <position position="9"/>
    </location>
    <ligand>
        <name>[4Fe-4S] cluster</name>
        <dbReference type="ChEBI" id="CHEBI:49883"/>
    </ligand>
</feature>
<dbReference type="GO" id="GO:0046872">
    <property type="term" value="F:metal ion binding"/>
    <property type="evidence" value="ECO:0007669"/>
    <property type="project" value="UniProtKB-KW"/>
</dbReference>
<evidence type="ECO:0000256" key="13">
    <source>
        <dbReference type="ARBA" id="ARBA00023157"/>
    </source>
</evidence>
<evidence type="ECO:0000256" key="10">
    <source>
        <dbReference type="ARBA" id="ARBA00023002"/>
    </source>
</evidence>
<dbReference type="EC" id="1.17.99.6" evidence="4 17"/>
<dbReference type="Proteomes" id="UP000780768">
    <property type="component" value="Unassembled WGS sequence"/>
</dbReference>
<reference evidence="19" key="2">
    <citation type="submission" date="2021-09" db="EMBL/GenBank/DDBJ databases">
        <authorList>
            <person name="Gilroy R."/>
        </authorList>
    </citation>
    <scope>NUCLEOTIDE SEQUENCE</scope>
    <source>
        <strain evidence="19">7318</strain>
    </source>
</reference>
<reference evidence="19" key="1">
    <citation type="journal article" date="2021" name="PeerJ">
        <title>Extensive microbial diversity within the chicken gut microbiome revealed by metagenomics and culture.</title>
        <authorList>
            <person name="Gilroy R."/>
            <person name="Ravi A."/>
            <person name="Getino M."/>
            <person name="Pursley I."/>
            <person name="Horton D.L."/>
            <person name="Alikhan N.F."/>
            <person name="Baker D."/>
            <person name="Gharbi K."/>
            <person name="Hall N."/>
            <person name="Watson M."/>
            <person name="Adriaenssens E.M."/>
            <person name="Foster-Nyarko E."/>
            <person name="Jarju S."/>
            <person name="Secka A."/>
            <person name="Antonio M."/>
            <person name="Oren A."/>
            <person name="Chaudhuri R.R."/>
            <person name="La Ragione R."/>
            <person name="Hildebrand F."/>
            <person name="Pallen M.J."/>
        </authorList>
    </citation>
    <scope>NUCLEOTIDE SEQUENCE</scope>
    <source>
        <strain evidence="19">7318</strain>
    </source>
</reference>
<dbReference type="AlphaFoldDB" id="A0A921HRI8"/>
<comment type="pathway">
    <text evidence="2 17">tRNA modification; tRNA-queuosine biosynthesis.</text>
</comment>
<keyword evidence="13 17" id="KW-1015">Disulfide bond</keyword>
<evidence type="ECO:0000256" key="4">
    <source>
        <dbReference type="ARBA" id="ARBA00012622"/>
    </source>
</evidence>
<evidence type="ECO:0000256" key="3">
    <source>
        <dbReference type="ARBA" id="ARBA00008207"/>
    </source>
</evidence>
<evidence type="ECO:0000256" key="6">
    <source>
        <dbReference type="ARBA" id="ARBA00022485"/>
    </source>
</evidence>
<comment type="catalytic activity">
    <reaction evidence="16 17">
        <text>epoxyqueuosine(34) in tRNA + AH2 = queuosine(34) in tRNA + A + H2O</text>
        <dbReference type="Rhea" id="RHEA:32159"/>
        <dbReference type="Rhea" id="RHEA-COMP:18571"/>
        <dbReference type="Rhea" id="RHEA-COMP:18582"/>
        <dbReference type="ChEBI" id="CHEBI:13193"/>
        <dbReference type="ChEBI" id="CHEBI:15377"/>
        <dbReference type="ChEBI" id="CHEBI:17499"/>
        <dbReference type="ChEBI" id="CHEBI:194431"/>
        <dbReference type="ChEBI" id="CHEBI:194443"/>
        <dbReference type="EC" id="1.17.99.6"/>
    </reaction>
</comment>
<evidence type="ECO:0000313" key="20">
    <source>
        <dbReference type="Proteomes" id="UP000780768"/>
    </source>
</evidence>
<proteinExistence type="inferred from homology"/>
<dbReference type="Pfam" id="PF02677">
    <property type="entry name" value="QueH"/>
    <property type="match status" value="1"/>
</dbReference>
<comment type="caution">
    <text evidence="19">The sequence shown here is derived from an EMBL/GenBank/DDBJ whole genome shotgun (WGS) entry which is preliminary data.</text>
</comment>
<dbReference type="GO" id="GO:0008616">
    <property type="term" value="P:tRNA queuosine(34) biosynthetic process"/>
    <property type="evidence" value="ECO:0007669"/>
    <property type="project" value="UniProtKB-UniRule"/>
</dbReference>
<dbReference type="PANTHER" id="PTHR36701">
    <property type="entry name" value="EPOXYQUEUOSINE REDUCTASE QUEH"/>
    <property type="match status" value="1"/>
</dbReference>
<keyword evidence="8 17" id="KW-0479">Metal-binding</keyword>
<accession>A0A921HRI8</accession>
<evidence type="ECO:0000256" key="16">
    <source>
        <dbReference type="ARBA" id="ARBA00047415"/>
    </source>
</evidence>
<evidence type="ECO:0000256" key="14">
    <source>
        <dbReference type="ARBA" id="ARBA00023284"/>
    </source>
</evidence>
<feature type="compositionally biased region" description="Polar residues" evidence="18">
    <location>
        <begin position="199"/>
        <end position="214"/>
    </location>
</feature>
<keyword evidence="9 17" id="KW-0671">Queuosine biosynthesis</keyword>
<keyword evidence="6 17" id="KW-0004">4Fe-4S</keyword>
<evidence type="ECO:0000256" key="15">
    <source>
        <dbReference type="ARBA" id="ARBA00031446"/>
    </source>
</evidence>
<dbReference type="PANTHER" id="PTHR36701:SF1">
    <property type="entry name" value="EPOXYQUEUOSINE REDUCTASE QUEH"/>
    <property type="match status" value="1"/>
</dbReference>
<comment type="similarity">
    <text evidence="3 17">Belongs to the QueH family.</text>
</comment>
<dbReference type="InterPro" id="IPR003828">
    <property type="entry name" value="QueH"/>
</dbReference>
<name>A0A921HRI8_9FIRM</name>
<evidence type="ECO:0000256" key="17">
    <source>
        <dbReference type="HAMAP-Rule" id="MF_02089"/>
    </source>
</evidence>
<feature type="binding site" evidence="17">
    <location>
        <position position="92"/>
    </location>
    <ligand>
        <name>[4Fe-4S] cluster</name>
        <dbReference type="ChEBI" id="CHEBI:49883"/>
    </ligand>
</feature>
<keyword evidence="11 17" id="KW-0408">Iron</keyword>
<evidence type="ECO:0000256" key="5">
    <source>
        <dbReference type="ARBA" id="ARBA00016895"/>
    </source>
</evidence>
<comment type="function">
    <text evidence="1 17">Catalyzes the conversion of epoxyqueuosine (oQ) to queuosine (Q), which is a hypermodified base found in the wobble positions of tRNA(Asp), tRNA(Asn), tRNA(His) and tRNA(Tyr).</text>
</comment>
<keyword evidence="14 17" id="KW-0676">Redox-active center</keyword>
<feature type="disulfide bond" description="Redox-active" evidence="17">
    <location>
        <begin position="172"/>
        <end position="174"/>
    </location>
</feature>
<organism evidence="19 20">
    <name type="scientific">Megamonas hypermegale</name>
    <dbReference type="NCBI Taxonomy" id="158847"/>
    <lineage>
        <taxon>Bacteria</taxon>
        <taxon>Bacillati</taxon>
        <taxon>Bacillota</taxon>
        <taxon>Negativicutes</taxon>
        <taxon>Selenomonadales</taxon>
        <taxon>Selenomonadaceae</taxon>
        <taxon>Megamonas</taxon>
    </lineage>
</organism>
<feature type="binding site" evidence="17">
    <location>
        <position position="95"/>
    </location>
    <ligand>
        <name>[4Fe-4S] cluster</name>
        <dbReference type="ChEBI" id="CHEBI:49883"/>
    </ligand>
</feature>
<dbReference type="EMBL" id="DYVR01000252">
    <property type="protein sequence ID" value="HJF85781.1"/>
    <property type="molecule type" value="Genomic_DNA"/>
</dbReference>
<evidence type="ECO:0000313" key="19">
    <source>
        <dbReference type="EMBL" id="HJF85781.1"/>
    </source>
</evidence>
<gene>
    <name evidence="17" type="primary">queH</name>
    <name evidence="19" type="ORF">K8V65_08985</name>
</gene>
<keyword evidence="12 17" id="KW-0411">Iron-sulfur</keyword>
<dbReference type="GO" id="GO:0052693">
    <property type="term" value="F:epoxyqueuosine reductase activity"/>
    <property type="evidence" value="ECO:0007669"/>
    <property type="project" value="UniProtKB-UniRule"/>
</dbReference>
<evidence type="ECO:0000256" key="12">
    <source>
        <dbReference type="ARBA" id="ARBA00023014"/>
    </source>
</evidence>
<feature type="binding site" evidence="17">
    <location>
        <position position="8"/>
    </location>
    <ligand>
        <name>[4Fe-4S] cluster</name>
        <dbReference type="ChEBI" id="CHEBI:49883"/>
    </ligand>
</feature>
<evidence type="ECO:0000256" key="9">
    <source>
        <dbReference type="ARBA" id="ARBA00022785"/>
    </source>
</evidence>
<evidence type="ECO:0000256" key="2">
    <source>
        <dbReference type="ARBA" id="ARBA00004691"/>
    </source>
</evidence>
<dbReference type="GO" id="GO:0051539">
    <property type="term" value="F:4 iron, 4 sulfur cluster binding"/>
    <property type="evidence" value="ECO:0007669"/>
    <property type="project" value="UniProtKB-UniRule"/>
</dbReference>
<evidence type="ECO:0000256" key="18">
    <source>
        <dbReference type="SAM" id="MobiDB-lite"/>
    </source>
</evidence>